<dbReference type="InterPro" id="IPR036890">
    <property type="entry name" value="HATPase_C_sf"/>
</dbReference>
<dbReference type="GO" id="GO:0000155">
    <property type="term" value="F:phosphorelay sensor kinase activity"/>
    <property type="evidence" value="ECO:0007669"/>
    <property type="project" value="InterPro"/>
</dbReference>
<protein>
    <recommendedName>
        <fullName evidence="5">Signal transduction histidine kinase subgroup 3 dimerisation and phosphoacceptor domain-containing protein</fullName>
    </recommendedName>
</protein>
<feature type="domain" description="Signal transduction histidine kinase subgroup 3 dimerisation and phosphoacceptor" evidence="5">
    <location>
        <begin position="198"/>
        <end position="264"/>
    </location>
</feature>
<feature type="transmembrane region" description="Helical" evidence="4">
    <location>
        <begin position="144"/>
        <end position="162"/>
    </location>
</feature>
<evidence type="ECO:0000256" key="2">
    <source>
        <dbReference type="ARBA" id="ARBA00022777"/>
    </source>
</evidence>
<dbReference type="Pfam" id="PF07730">
    <property type="entry name" value="HisKA_3"/>
    <property type="match status" value="1"/>
</dbReference>
<feature type="transmembrane region" description="Helical" evidence="4">
    <location>
        <begin position="116"/>
        <end position="137"/>
    </location>
</feature>
<gene>
    <name evidence="6" type="ORF">C1J01_22260</name>
</gene>
<keyword evidence="7" id="KW-1185">Reference proteome</keyword>
<evidence type="ECO:0000313" key="6">
    <source>
        <dbReference type="EMBL" id="PZG16025.1"/>
    </source>
</evidence>
<evidence type="ECO:0000256" key="1">
    <source>
        <dbReference type="ARBA" id="ARBA00022679"/>
    </source>
</evidence>
<dbReference type="GO" id="GO:0016020">
    <property type="term" value="C:membrane"/>
    <property type="evidence" value="ECO:0007669"/>
    <property type="project" value="InterPro"/>
</dbReference>
<dbReference type="PANTHER" id="PTHR24421">
    <property type="entry name" value="NITRATE/NITRITE SENSOR PROTEIN NARX-RELATED"/>
    <property type="match status" value="1"/>
</dbReference>
<dbReference type="SUPFAM" id="SSF55874">
    <property type="entry name" value="ATPase domain of HSP90 chaperone/DNA topoisomerase II/histidine kinase"/>
    <property type="match status" value="1"/>
</dbReference>
<evidence type="ECO:0000256" key="3">
    <source>
        <dbReference type="ARBA" id="ARBA00023012"/>
    </source>
</evidence>
<sequence length="388" mass="41656">MDSLKRARRLTWLMLAVVFVMMWLMFALACLIAFADDRLYWWSVGPALVAAAGLTWVGVRLIAPAMDRRHPTKQVVVAAVLAVVAAGMGGAEPFGWGFALVAWLSIATLNVSKRTAVLLSVGTGVVAVGLAMLGLATGTSLLDAGMGVGGGLIYYTLIYAIWCTLMPPSTRLWVWIWQLAEEAHAGREAHTRLAVAEERLRFARDLHDLVGHQLSAIAVKTELATRLSDVDAGKAKAEMAEVNALTRKALRELREAVRGYRELDLAAELNSVKGVLEAAGVRCEVRLPYHELPDGVAPVFAYAVREAVTNVLKHSTATYCDITIRFTEDEAELSVRNDGVVRRAALDLGSGLAGMRERLGAVGGKVTAQPTGDGEFLLTAVVSLPLAG</sequence>
<feature type="transmembrane region" description="Helical" evidence="4">
    <location>
        <begin position="75"/>
        <end position="104"/>
    </location>
</feature>
<dbReference type="OrthoDB" id="5241784at2"/>
<evidence type="ECO:0000256" key="4">
    <source>
        <dbReference type="SAM" id="Phobius"/>
    </source>
</evidence>
<dbReference type="PROSITE" id="PS51257">
    <property type="entry name" value="PROKAR_LIPOPROTEIN"/>
    <property type="match status" value="1"/>
</dbReference>
<reference evidence="6 7" key="1">
    <citation type="submission" date="2018-01" db="EMBL/GenBank/DDBJ databases">
        <title>Draft genome sequence of Nonomuraea sp. KC333.</title>
        <authorList>
            <person name="Sahin N."/>
            <person name="Saygin H."/>
            <person name="Ay H."/>
        </authorList>
    </citation>
    <scope>NUCLEOTIDE SEQUENCE [LARGE SCALE GENOMIC DNA]</scope>
    <source>
        <strain evidence="6 7">KC333</strain>
    </source>
</reference>
<dbReference type="InterPro" id="IPR011712">
    <property type="entry name" value="Sig_transdc_His_kin_sub3_dim/P"/>
</dbReference>
<feature type="transmembrane region" description="Helical" evidence="4">
    <location>
        <begin position="12"/>
        <end position="34"/>
    </location>
</feature>
<dbReference type="Gene3D" id="1.20.5.1930">
    <property type="match status" value="1"/>
</dbReference>
<dbReference type="GO" id="GO:0046983">
    <property type="term" value="F:protein dimerization activity"/>
    <property type="evidence" value="ECO:0007669"/>
    <property type="project" value="InterPro"/>
</dbReference>
<feature type="transmembrane region" description="Helical" evidence="4">
    <location>
        <begin position="40"/>
        <end position="63"/>
    </location>
</feature>
<dbReference type="AlphaFoldDB" id="A0A2W2EGM2"/>
<evidence type="ECO:0000313" key="7">
    <source>
        <dbReference type="Proteomes" id="UP000249304"/>
    </source>
</evidence>
<keyword evidence="4" id="KW-0812">Transmembrane</keyword>
<keyword evidence="2" id="KW-0418">Kinase</keyword>
<dbReference type="InterPro" id="IPR050482">
    <property type="entry name" value="Sensor_HK_TwoCompSys"/>
</dbReference>
<dbReference type="CDD" id="cd16917">
    <property type="entry name" value="HATPase_UhpB-NarQ-NarX-like"/>
    <property type="match status" value="1"/>
</dbReference>
<keyword evidence="4" id="KW-1133">Transmembrane helix</keyword>
<dbReference type="Gene3D" id="3.30.565.10">
    <property type="entry name" value="Histidine kinase-like ATPase, C-terminal domain"/>
    <property type="match status" value="1"/>
</dbReference>
<name>A0A2W2EGM2_9ACTN</name>
<dbReference type="PANTHER" id="PTHR24421:SF63">
    <property type="entry name" value="SENSOR HISTIDINE KINASE DESK"/>
    <property type="match status" value="1"/>
</dbReference>
<comment type="caution">
    <text evidence="6">The sequence shown here is derived from an EMBL/GenBank/DDBJ whole genome shotgun (WGS) entry which is preliminary data.</text>
</comment>
<dbReference type="RefSeq" id="WP_146615685.1">
    <property type="nucleotide sequence ID" value="NZ_POUD01000092.1"/>
</dbReference>
<keyword evidence="1" id="KW-0808">Transferase</keyword>
<accession>A0A2W2EGM2</accession>
<dbReference type="Proteomes" id="UP000249304">
    <property type="component" value="Unassembled WGS sequence"/>
</dbReference>
<evidence type="ECO:0000259" key="5">
    <source>
        <dbReference type="Pfam" id="PF07730"/>
    </source>
</evidence>
<proteinExistence type="predicted"/>
<organism evidence="6 7">
    <name type="scientific">Nonomuraea aridisoli</name>
    <dbReference type="NCBI Taxonomy" id="2070368"/>
    <lineage>
        <taxon>Bacteria</taxon>
        <taxon>Bacillati</taxon>
        <taxon>Actinomycetota</taxon>
        <taxon>Actinomycetes</taxon>
        <taxon>Streptosporangiales</taxon>
        <taxon>Streptosporangiaceae</taxon>
        <taxon>Nonomuraea</taxon>
    </lineage>
</organism>
<dbReference type="EMBL" id="POUD01000092">
    <property type="protein sequence ID" value="PZG16025.1"/>
    <property type="molecule type" value="Genomic_DNA"/>
</dbReference>
<keyword evidence="3" id="KW-0902">Two-component regulatory system</keyword>
<keyword evidence="4" id="KW-0472">Membrane</keyword>